<evidence type="ECO:0000313" key="3">
    <source>
        <dbReference type="Proteomes" id="UP000660554"/>
    </source>
</evidence>
<protein>
    <submittedName>
        <fullName evidence="2">Methyltransferase</fullName>
    </submittedName>
</protein>
<name>A0ABQ3NN08_STRVG</name>
<reference evidence="3" key="1">
    <citation type="submission" date="2020-09" db="EMBL/GenBank/DDBJ databases">
        <title>Whole genome shotgun sequence of Streptomyces cinnamonensis NBRC 15873.</title>
        <authorList>
            <person name="Komaki H."/>
            <person name="Tamura T."/>
        </authorList>
    </citation>
    <scope>NUCLEOTIDE SEQUENCE [LARGE SCALE GENOMIC DNA]</scope>
    <source>
        <strain evidence="3">NBRC 15873</strain>
    </source>
</reference>
<dbReference type="InterPro" id="IPR029063">
    <property type="entry name" value="SAM-dependent_MTases_sf"/>
</dbReference>
<proteinExistence type="predicted"/>
<dbReference type="EMBL" id="BNDV01000008">
    <property type="protein sequence ID" value="GHI14144.1"/>
    <property type="molecule type" value="Genomic_DNA"/>
</dbReference>
<evidence type="ECO:0000313" key="2">
    <source>
        <dbReference type="EMBL" id="GHI14144.1"/>
    </source>
</evidence>
<organism evidence="2 3">
    <name type="scientific">Streptomyces virginiae</name>
    <name type="common">Streptomyces cinnamonensis</name>
    <dbReference type="NCBI Taxonomy" id="1961"/>
    <lineage>
        <taxon>Bacteria</taxon>
        <taxon>Bacillati</taxon>
        <taxon>Actinomycetota</taxon>
        <taxon>Actinomycetes</taxon>
        <taxon>Kitasatosporales</taxon>
        <taxon>Streptomycetaceae</taxon>
        <taxon>Streptomyces</taxon>
    </lineage>
</organism>
<sequence>MSQVVIGMPEVMRADPANVEQARAWDGDEGAYWVQHADVFDRALRAYHDAFFEAAGIGPDETVLDIGCGTGETARDAARFATNGRVVGMDLSAAMLRKARRRAVTENLSNVVFEQADVQVHPMPREVFDVAISRTGTMFFADVVAAFRNIAAALRPGGRFVQLVWQEPTRNEWFSDFREAMAAGRTMPTPPPGAPGPFALADPDRIPAVLAGSGFTDIVIRGQDAPMWFGAEADAAHRFVIGLLGWMLEDLDEGGRAGALRALRDSLTRHEQPDGVFYASATWLVKAVREA</sequence>
<accession>A0ABQ3NN08</accession>
<dbReference type="Pfam" id="PF13649">
    <property type="entry name" value="Methyltransf_25"/>
    <property type="match status" value="1"/>
</dbReference>
<keyword evidence="2" id="KW-0808">Transferase</keyword>
<dbReference type="Gene3D" id="3.40.50.150">
    <property type="entry name" value="Vaccinia Virus protein VP39"/>
    <property type="match status" value="1"/>
</dbReference>
<dbReference type="SUPFAM" id="SSF53335">
    <property type="entry name" value="S-adenosyl-L-methionine-dependent methyltransferases"/>
    <property type="match status" value="1"/>
</dbReference>
<dbReference type="CDD" id="cd02440">
    <property type="entry name" value="AdoMet_MTases"/>
    <property type="match status" value="1"/>
</dbReference>
<feature type="domain" description="Methyltransferase" evidence="1">
    <location>
        <begin position="63"/>
        <end position="158"/>
    </location>
</feature>
<keyword evidence="2" id="KW-0489">Methyltransferase</keyword>
<gene>
    <name evidence="2" type="ORF">Scinn_36070</name>
</gene>
<dbReference type="PANTHER" id="PTHR43591:SF24">
    <property type="entry name" value="2-METHOXY-6-POLYPRENYL-1,4-BENZOQUINOL METHYLASE, MITOCHONDRIAL"/>
    <property type="match status" value="1"/>
</dbReference>
<dbReference type="GO" id="GO:0032259">
    <property type="term" value="P:methylation"/>
    <property type="evidence" value="ECO:0007669"/>
    <property type="project" value="UniProtKB-KW"/>
</dbReference>
<comment type="caution">
    <text evidence="2">The sequence shown here is derived from an EMBL/GenBank/DDBJ whole genome shotgun (WGS) entry which is preliminary data.</text>
</comment>
<dbReference type="InterPro" id="IPR041698">
    <property type="entry name" value="Methyltransf_25"/>
</dbReference>
<dbReference type="Proteomes" id="UP000660554">
    <property type="component" value="Unassembled WGS sequence"/>
</dbReference>
<evidence type="ECO:0000259" key="1">
    <source>
        <dbReference type="Pfam" id="PF13649"/>
    </source>
</evidence>
<keyword evidence="3" id="KW-1185">Reference proteome</keyword>
<dbReference type="GO" id="GO:0008168">
    <property type="term" value="F:methyltransferase activity"/>
    <property type="evidence" value="ECO:0007669"/>
    <property type="project" value="UniProtKB-KW"/>
</dbReference>
<dbReference type="PANTHER" id="PTHR43591">
    <property type="entry name" value="METHYLTRANSFERASE"/>
    <property type="match status" value="1"/>
</dbReference>